<reference evidence="1 2" key="1">
    <citation type="submission" date="2016-01" db="EMBL/GenBank/DDBJ databases">
        <title>High potential of lignocellulose degradation of a new Verrucomicrobia species.</title>
        <authorList>
            <person name="Wang Y."/>
            <person name="Shi Y."/>
            <person name="Qiu Z."/>
            <person name="Liu S."/>
            <person name="Yang H."/>
        </authorList>
    </citation>
    <scope>NUCLEOTIDE SEQUENCE [LARGE SCALE GENOMIC DNA]</scope>
    <source>
        <strain evidence="1 2">TSB47</strain>
    </source>
</reference>
<name>A0A178IQ98_9BACT</name>
<dbReference type="RefSeq" id="WP_068768895.1">
    <property type="nucleotide sequence ID" value="NZ_CP109796.1"/>
</dbReference>
<dbReference type="EMBL" id="LRRQ01000030">
    <property type="protein sequence ID" value="OAM91316.1"/>
    <property type="molecule type" value="Genomic_DNA"/>
</dbReference>
<evidence type="ECO:0000313" key="1">
    <source>
        <dbReference type="EMBL" id="OAM91316.1"/>
    </source>
</evidence>
<keyword evidence="2" id="KW-1185">Reference proteome</keyword>
<proteinExistence type="predicted"/>
<dbReference type="AlphaFoldDB" id="A0A178IQ98"/>
<dbReference type="OrthoDB" id="9933364at2"/>
<evidence type="ECO:0000313" key="2">
    <source>
        <dbReference type="Proteomes" id="UP000078486"/>
    </source>
</evidence>
<dbReference type="Proteomes" id="UP000078486">
    <property type="component" value="Unassembled WGS sequence"/>
</dbReference>
<accession>A0A178IQ98</accession>
<organism evidence="1 2">
    <name type="scientific">Termitidicoccus mucosus</name>
    <dbReference type="NCBI Taxonomy" id="1184151"/>
    <lineage>
        <taxon>Bacteria</taxon>
        <taxon>Pseudomonadati</taxon>
        <taxon>Verrucomicrobiota</taxon>
        <taxon>Opitutia</taxon>
        <taxon>Opitutales</taxon>
        <taxon>Opitutaceae</taxon>
        <taxon>Termitidicoccus</taxon>
    </lineage>
</organism>
<sequence length="169" mass="18688">MPFQSYEATAANNGEWLLQNPLLLLFSGNNGIIARHLRASLPMPEDQCWTLLEDDIQDLMDPAPPPPVPPAARHRWMIFAQNENGGLRLSRVERIRGLSDRQTELLITLSPLVLKSLSADRTRCVVQQPANARQWSEELALDGGVANLAGPWTWCARELNIGAAVMGGK</sequence>
<comment type="caution">
    <text evidence="1">The sequence shown here is derived from an EMBL/GenBank/DDBJ whole genome shotgun (WGS) entry which is preliminary data.</text>
</comment>
<protein>
    <submittedName>
        <fullName evidence="1">Uncharacterized protein</fullName>
    </submittedName>
</protein>
<dbReference type="STRING" id="1184151.AW736_03650"/>
<gene>
    <name evidence="1" type="ORF">AW736_03650</name>
</gene>